<dbReference type="GO" id="GO:0009749">
    <property type="term" value="P:response to glucose"/>
    <property type="evidence" value="ECO:0000318"/>
    <property type="project" value="GO_Central"/>
</dbReference>
<dbReference type="GO" id="GO:0071577">
    <property type="term" value="P:zinc ion transmembrane transport"/>
    <property type="evidence" value="ECO:0000318"/>
    <property type="project" value="GO_Central"/>
</dbReference>
<dbReference type="GO" id="GO:0030658">
    <property type="term" value="C:transport vesicle membrane"/>
    <property type="evidence" value="ECO:0007669"/>
    <property type="project" value="UniProtKB-SubCell"/>
</dbReference>
<evidence type="ECO:0000256" key="15">
    <source>
        <dbReference type="ARBA" id="ARBA00023329"/>
    </source>
</evidence>
<protein>
    <recommendedName>
        <fullName evidence="18">Proton-coupled zinc antiporter SLC30A8</fullName>
    </recommendedName>
    <alternativeName>
        <fullName evidence="16">Solute carrier family 30 member 8</fullName>
    </alternativeName>
    <alternativeName>
        <fullName evidence="19">Zinc transporter 8</fullName>
    </alternativeName>
</protein>
<evidence type="ECO:0000256" key="2">
    <source>
        <dbReference type="ARBA" id="ARBA00004651"/>
    </source>
</evidence>
<evidence type="ECO:0000256" key="19">
    <source>
        <dbReference type="ARBA" id="ARBA00042037"/>
    </source>
</evidence>
<dbReference type="GO" id="GO:0005886">
    <property type="term" value="C:plasma membrane"/>
    <property type="evidence" value="ECO:0000318"/>
    <property type="project" value="GO_Central"/>
</dbReference>
<proteinExistence type="inferred from homology"/>
<dbReference type="PANTHER" id="PTHR11562">
    <property type="entry name" value="CATION EFFLUX PROTEIN/ ZINC TRANSPORTER"/>
    <property type="match status" value="1"/>
</dbReference>
<dbReference type="FunFam" id="1.20.1510.10:FF:000002">
    <property type="entry name" value="zinc transporter 3 isoform X1"/>
    <property type="match status" value="1"/>
</dbReference>
<evidence type="ECO:0000256" key="20">
    <source>
        <dbReference type="ARBA" id="ARBA00048349"/>
    </source>
</evidence>
<reference evidence="25" key="1">
    <citation type="submission" date="2025-08" db="UniProtKB">
        <authorList>
            <consortium name="RefSeq"/>
        </authorList>
    </citation>
    <scope>IDENTIFICATION</scope>
    <source>
        <strain evidence="25">J_2021</strain>
        <tissue evidence="25">Erythrocytes</tissue>
    </source>
</reference>
<keyword evidence="9" id="KW-0479">Metal-binding</keyword>
<dbReference type="Pfam" id="PF01545">
    <property type="entry name" value="Cation_efflux"/>
    <property type="match status" value="1"/>
</dbReference>
<dbReference type="PANTHER" id="PTHR11562:SF37">
    <property type="entry name" value="PROTON-COUPLED ZINC ANTIPORTER SLC30A8"/>
    <property type="match status" value="1"/>
</dbReference>
<dbReference type="CTD" id="496294"/>
<dbReference type="AlphaFoldDB" id="A0A8J1KZ20"/>
<name>A0A8J1KZ20_XENLA</name>
<evidence type="ECO:0000259" key="23">
    <source>
        <dbReference type="Pfam" id="PF16916"/>
    </source>
</evidence>
<comment type="similarity">
    <text evidence="3">Belongs to the cation diffusion facilitator (CDF) transporter (TC 2.A.4) family. SLC30A subfamily.</text>
</comment>
<dbReference type="SUPFAM" id="SSF160240">
    <property type="entry name" value="Cation efflux protein cytoplasmic domain-like"/>
    <property type="match status" value="1"/>
</dbReference>
<evidence type="ECO:0000256" key="6">
    <source>
        <dbReference type="ARBA" id="ARBA00022449"/>
    </source>
</evidence>
<dbReference type="GO" id="GO:0005385">
    <property type="term" value="F:zinc ion transmembrane transporter activity"/>
    <property type="evidence" value="ECO:0000318"/>
    <property type="project" value="GO_Central"/>
</dbReference>
<evidence type="ECO:0000256" key="18">
    <source>
        <dbReference type="ARBA" id="ARBA00040844"/>
    </source>
</evidence>
<evidence type="ECO:0000256" key="7">
    <source>
        <dbReference type="ARBA" id="ARBA00022475"/>
    </source>
</evidence>
<keyword evidence="6" id="KW-0050">Antiport</keyword>
<dbReference type="Gene3D" id="3.30.70.1350">
    <property type="entry name" value="Cation efflux protein, cytoplasmic domain"/>
    <property type="match status" value="1"/>
</dbReference>
<dbReference type="Gene3D" id="1.20.1510.10">
    <property type="entry name" value="Cation efflux protein transmembrane domain"/>
    <property type="match status" value="1"/>
</dbReference>
<dbReference type="Pfam" id="PF16916">
    <property type="entry name" value="ZT_dimer"/>
    <property type="match status" value="1"/>
</dbReference>
<feature type="transmembrane region" description="Helical" evidence="21">
    <location>
        <begin position="69"/>
        <end position="93"/>
    </location>
</feature>
<feature type="transmembrane region" description="Helical" evidence="21">
    <location>
        <begin position="252"/>
        <end position="273"/>
    </location>
</feature>
<accession>A0A8J1KZ20</accession>
<evidence type="ECO:0000256" key="4">
    <source>
        <dbReference type="ARBA" id="ARBA00011738"/>
    </source>
</evidence>
<dbReference type="InterPro" id="IPR050681">
    <property type="entry name" value="CDF/SLC30A"/>
</dbReference>
<dbReference type="GO" id="GO:0010043">
    <property type="term" value="P:response to zinc ion"/>
    <property type="evidence" value="ECO:0000318"/>
    <property type="project" value="GO_Central"/>
</dbReference>
<comment type="subcellular location">
    <subcellularLocation>
        <location evidence="2">Cell membrane</location>
        <topology evidence="2">Multi-pass membrane protein</topology>
    </subcellularLocation>
    <subcellularLocation>
        <location evidence="1">Cytoplasmic vesicle</location>
        <location evidence="1">Secretory vesicle membrane</location>
        <topology evidence="1">Multi-pass membrane protein</topology>
    </subcellularLocation>
</comment>
<feature type="domain" description="Cation efflux protein transmembrane" evidence="22">
    <location>
        <begin position="70"/>
        <end position="281"/>
    </location>
</feature>
<evidence type="ECO:0000256" key="9">
    <source>
        <dbReference type="ARBA" id="ARBA00022723"/>
    </source>
</evidence>
<dbReference type="InterPro" id="IPR027469">
    <property type="entry name" value="Cation_efflux_TMD_sf"/>
</dbReference>
<evidence type="ECO:0000256" key="14">
    <source>
        <dbReference type="ARBA" id="ARBA00023136"/>
    </source>
</evidence>
<gene>
    <name evidence="25" type="primary">slc30a8.L</name>
</gene>
<dbReference type="OrthoDB" id="9944568at2759"/>
<organism evidence="24 25">
    <name type="scientific">Xenopus laevis</name>
    <name type="common">African clawed frog</name>
    <dbReference type="NCBI Taxonomy" id="8355"/>
    <lineage>
        <taxon>Eukaryota</taxon>
        <taxon>Metazoa</taxon>
        <taxon>Chordata</taxon>
        <taxon>Craniata</taxon>
        <taxon>Vertebrata</taxon>
        <taxon>Euteleostomi</taxon>
        <taxon>Amphibia</taxon>
        <taxon>Batrachia</taxon>
        <taxon>Anura</taxon>
        <taxon>Pipoidea</taxon>
        <taxon>Pipidae</taxon>
        <taxon>Xenopodinae</taxon>
        <taxon>Xenopus</taxon>
        <taxon>Xenopus</taxon>
    </lineage>
</organism>
<keyword evidence="10" id="KW-0862">Zinc</keyword>
<dbReference type="GO" id="GO:0015297">
    <property type="term" value="F:antiporter activity"/>
    <property type="evidence" value="ECO:0007669"/>
    <property type="project" value="UniProtKB-KW"/>
</dbReference>
<evidence type="ECO:0000256" key="3">
    <source>
        <dbReference type="ARBA" id="ARBA00008873"/>
    </source>
</evidence>
<keyword evidence="12 21" id="KW-1133">Transmembrane helix</keyword>
<feature type="transmembrane region" description="Helical" evidence="21">
    <location>
        <begin position="223"/>
        <end position="246"/>
    </location>
</feature>
<sequence length="375" mass="41422">MKGPEKAYLVSDKATKMYSLTMDSSEKNNCGKPPLQDDENPHIKYHCHNNNTKAYDARQREQTSAKKKLCIASLICFVFISAEIVGGYIAGSLAVVTDAAHLLVDLSSFFISLGSLWLSSKSSTMRLTFGWYRAEILGALMSIITIWLVTGVLVYLAIERIIRPDYTIDGTVMLITSACALGANVVLALILHQSGHGHSHAGGKHEHMASEYKPQTNASIRAAFIHVIGDLFQSISVLISALIIYFKPEYKIADPICTFIFSIFVLITTVTVLRDLLNILMEGTPRGIHYSDVKQSILAVDGVKSVHSLHLWALTMNQVILSAHIATDILGESKRILKDVTQNVCSSFPFHSVTIQVEPVEEQSPECMFCYEPTQ</sequence>
<dbReference type="RefSeq" id="XP_041422550.1">
    <property type="nucleotide sequence ID" value="XM_041566616.1"/>
</dbReference>
<dbReference type="GeneID" id="496294"/>
<dbReference type="InterPro" id="IPR036837">
    <property type="entry name" value="Cation_efflux_CTD_sf"/>
</dbReference>
<dbReference type="NCBIfam" id="TIGR01297">
    <property type="entry name" value="CDF"/>
    <property type="match status" value="1"/>
</dbReference>
<feature type="transmembrane region" description="Helical" evidence="21">
    <location>
        <begin position="139"/>
        <end position="158"/>
    </location>
</feature>
<evidence type="ECO:0000256" key="13">
    <source>
        <dbReference type="ARBA" id="ARBA00023065"/>
    </source>
</evidence>
<evidence type="ECO:0000256" key="8">
    <source>
        <dbReference type="ARBA" id="ARBA00022692"/>
    </source>
</evidence>
<evidence type="ECO:0000256" key="10">
    <source>
        <dbReference type="ARBA" id="ARBA00022833"/>
    </source>
</evidence>
<evidence type="ECO:0000259" key="22">
    <source>
        <dbReference type="Pfam" id="PF01545"/>
    </source>
</evidence>
<dbReference type="InterPro" id="IPR027470">
    <property type="entry name" value="Cation_efflux_CTD"/>
</dbReference>
<comment type="subunit">
    <text evidence="4">Homodimer.</text>
</comment>
<keyword evidence="15" id="KW-0968">Cytoplasmic vesicle</keyword>
<dbReference type="InterPro" id="IPR058533">
    <property type="entry name" value="Cation_efflux_TM"/>
</dbReference>
<evidence type="ECO:0000256" key="21">
    <source>
        <dbReference type="SAM" id="Phobius"/>
    </source>
</evidence>
<evidence type="ECO:0000313" key="24">
    <source>
        <dbReference type="Proteomes" id="UP000186698"/>
    </source>
</evidence>
<keyword evidence="14 21" id="KW-0472">Membrane</keyword>
<feature type="domain" description="Cation efflux protein cytoplasmic" evidence="23">
    <location>
        <begin position="285"/>
        <end position="359"/>
    </location>
</feature>
<keyword evidence="7" id="KW-1003">Cell membrane</keyword>
<dbReference type="SMR" id="A0A8J1KZ20"/>
<dbReference type="GO" id="GO:0046872">
    <property type="term" value="F:metal ion binding"/>
    <property type="evidence" value="ECO:0007669"/>
    <property type="project" value="UniProtKB-KW"/>
</dbReference>
<dbReference type="InterPro" id="IPR002524">
    <property type="entry name" value="Cation_efflux"/>
</dbReference>
<evidence type="ECO:0000313" key="25">
    <source>
        <dbReference type="RefSeq" id="XP_041422550.1"/>
    </source>
</evidence>
<evidence type="ECO:0000256" key="17">
    <source>
        <dbReference type="ARBA" id="ARBA00037214"/>
    </source>
</evidence>
<evidence type="ECO:0000256" key="16">
    <source>
        <dbReference type="ARBA" id="ARBA00033403"/>
    </source>
</evidence>
<keyword evidence="5" id="KW-0813">Transport</keyword>
<dbReference type="Proteomes" id="UP000186698">
    <property type="component" value="Chromosome 6L"/>
</dbReference>
<dbReference type="GO" id="GO:0030073">
    <property type="term" value="P:insulin secretion"/>
    <property type="evidence" value="ECO:0000318"/>
    <property type="project" value="GO_Central"/>
</dbReference>
<dbReference type="SUPFAM" id="SSF161111">
    <property type="entry name" value="Cation efflux protein transmembrane domain-like"/>
    <property type="match status" value="1"/>
</dbReference>
<evidence type="ECO:0000256" key="1">
    <source>
        <dbReference type="ARBA" id="ARBA00004638"/>
    </source>
</evidence>
<keyword evidence="8 21" id="KW-0812">Transmembrane</keyword>
<keyword evidence="24" id="KW-1185">Reference proteome</keyword>
<keyword evidence="13" id="KW-0406">Ion transport</keyword>
<feature type="transmembrane region" description="Helical" evidence="21">
    <location>
        <begin position="170"/>
        <end position="191"/>
    </location>
</feature>
<keyword evidence="11" id="KW-0864">Zinc transport</keyword>
<evidence type="ECO:0000256" key="5">
    <source>
        <dbReference type="ARBA" id="ARBA00022448"/>
    </source>
</evidence>
<comment type="catalytic activity">
    <reaction evidence="20">
        <text>Zn(2+)(in) + 2 H(+)(out) = Zn(2+)(out) + 2 H(+)(in)</text>
        <dbReference type="Rhea" id="RHEA:72627"/>
        <dbReference type="ChEBI" id="CHEBI:15378"/>
        <dbReference type="ChEBI" id="CHEBI:29105"/>
    </reaction>
</comment>
<evidence type="ECO:0000256" key="11">
    <source>
        <dbReference type="ARBA" id="ARBA00022906"/>
    </source>
</evidence>
<evidence type="ECO:0000256" key="12">
    <source>
        <dbReference type="ARBA" id="ARBA00022989"/>
    </source>
</evidence>
<comment type="function">
    <text evidence="17">Proton-coupled zinc ion antiporter mediating the entry of zinc into the lumen of pancreatic beta cell secretory granules, thereby regulating insulin secretion.</text>
</comment>